<keyword evidence="3" id="KW-1185">Reference proteome</keyword>
<evidence type="ECO:0000259" key="1">
    <source>
        <dbReference type="Pfam" id="PF13579"/>
    </source>
</evidence>
<dbReference type="Pfam" id="PF13579">
    <property type="entry name" value="Glyco_trans_4_4"/>
    <property type="match status" value="1"/>
</dbReference>
<dbReference type="GO" id="GO:0016757">
    <property type="term" value="F:glycosyltransferase activity"/>
    <property type="evidence" value="ECO:0007669"/>
    <property type="project" value="UniProtKB-ARBA"/>
</dbReference>
<dbReference type="SUPFAM" id="SSF53756">
    <property type="entry name" value="UDP-Glycosyltransferase/glycogen phosphorylase"/>
    <property type="match status" value="1"/>
</dbReference>
<dbReference type="PANTHER" id="PTHR12526">
    <property type="entry name" value="GLYCOSYLTRANSFERASE"/>
    <property type="match status" value="1"/>
</dbReference>
<dbReference type="Gene3D" id="3.40.50.2000">
    <property type="entry name" value="Glycogen Phosphorylase B"/>
    <property type="match status" value="2"/>
</dbReference>
<gene>
    <name evidence="2" type="ORF">FPZ24_00615</name>
</gene>
<dbReference type="RefSeq" id="WP_146569239.1">
    <property type="nucleotide sequence ID" value="NZ_CP042306.1"/>
</dbReference>
<sequence length="365" mass="39143">MLSPYGPVRIFTFAKSLHNGGVERALLRLIHGWVDAGHRVTLALGTSDGPHAGELPAGVELVQIDGAYFNLIAALPGLVRRADPAIVFCPGNHYSGAAAWLKARLGRDCPPIVAKVSNRLDRDDQHFPVRQGYRVWLRAHPGFIDHMVAMTPAMADETVAMTGIGADRVSVIANPPGLSGSGAPTPPINGSDYLIGIGRLAPQKRWDRAIAALADVARADTKLLILGEGEERPALERQVAALGLDDRVRLPGYASDPRPALASARALVLTSDFEGVPGVLQESLAVGTPVVTTDSSVAIRELVADPRHGSIVPTGDDRALVAALDHWLTPGRPRPDPVPERGHDSVERYVRLFEELILERRLMQG</sequence>
<dbReference type="AlphaFoldDB" id="A0A5B8LEG0"/>
<evidence type="ECO:0000313" key="3">
    <source>
        <dbReference type="Proteomes" id="UP000315673"/>
    </source>
</evidence>
<dbReference type="CDD" id="cd03811">
    <property type="entry name" value="GT4_GT28_WabH-like"/>
    <property type="match status" value="1"/>
</dbReference>
<dbReference type="OrthoDB" id="9790710at2"/>
<dbReference type="InterPro" id="IPR028098">
    <property type="entry name" value="Glyco_trans_4-like_N"/>
</dbReference>
<feature type="domain" description="Glycosyltransferase subfamily 4-like N-terminal" evidence="1">
    <location>
        <begin position="20"/>
        <end position="174"/>
    </location>
</feature>
<organism evidence="2 3">
    <name type="scientific">Sphingomonas panacisoli</name>
    <dbReference type="NCBI Taxonomy" id="1813879"/>
    <lineage>
        <taxon>Bacteria</taxon>
        <taxon>Pseudomonadati</taxon>
        <taxon>Pseudomonadota</taxon>
        <taxon>Alphaproteobacteria</taxon>
        <taxon>Sphingomonadales</taxon>
        <taxon>Sphingomonadaceae</taxon>
        <taxon>Sphingomonas</taxon>
    </lineage>
</organism>
<keyword evidence="2" id="KW-0808">Transferase</keyword>
<dbReference type="Proteomes" id="UP000315673">
    <property type="component" value="Chromosome"/>
</dbReference>
<name>A0A5B8LEG0_9SPHN</name>
<dbReference type="PANTHER" id="PTHR12526:SF636">
    <property type="entry name" value="BLL3647 PROTEIN"/>
    <property type="match status" value="1"/>
</dbReference>
<dbReference type="EMBL" id="CP042306">
    <property type="protein sequence ID" value="QDZ06155.1"/>
    <property type="molecule type" value="Genomic_DNA"/>
</dbReference>
<dbReference type="KEGG" id="spai:FPZ24_00615"/>
<dbReference type="Pfam" id="PF13692">
    <property type="entry name" value="Glyco_trans_1_4"/>
    <property type="match status" value="1"/>
</dbReference>
<proteinExistence type="predicted"/>
<accession>A0A5B8LEG0</accession>
<protein>
    <submittedName>
        <fullName evidence="2">Glycosyltransferase</fullName>
    </submittedName>
</protein>
<evidence type="ECO:0000313" key="2">
    <source>
        <dbReference type="EMBL" id="QDZ06155.1"/>
    </source>
</evidence>
<reference evidence="2 3" key="1">
    <citation type="submission" date="2019-07" db="EMBL/GenBank/DDBJ databases">
        <title>Full genome sequence of Sphingomonas sp. 4R-6-7(HKS19).</title>
        <authorList>
            <person name="Im W.-T."/>
        </authorList>
    </citation>
    <scope>NUCLEOTIDE SEQUENCE [LARGE SCALE GENOMIC DNA]</scope>
    <source>
        <strain evidence="2 3">HKS19</strain>
    </source>
</reference>